<reference evidence="4 5" key="1">
    <citation type="submission" date="2019-05" db="EMBL/GenBank/DDBJ databases">
        <title>Emergence of the Ug99 lineage of the wheat stem rust pathogen through somatic hybridization.</title>
        <authorList>
            <person name="Li F."/>
            <person name="Upadhyaya N.M."/>
            <person name="Sperschneider J."/>
            <person name="Matny O."/>
            <person name="Nguyen-Phuc H."/>
            <person name="Mago R."/>
            <person name="Raley C."/>
            <person name="Miller M.E."/>
            <person name="Silverstein K.A.T."/>
            <person name="Henningsen E."/>
            <person name="Hirsch C.D."/>
            <person name="Visser B."/>
            <person name="Pretorius Z.A."/>
            <person name="Steffenson B.J."/>
            <person name="Schwessinger B."/>
            <person name="Dodds P.N."/>
            <person name="Figueroa M."/>
        </authorList>
    </citation>
    <scope>NUCLEOTIDE SEQUENCE [LARGE SCALE GENOMIC DNA]</scope>
    <source>
        <strain evidence="3">21-0</strain>
        <strain evidence="2 5">Ug99</strain>
    </source>
</reference>
<accession>A0A5B0PVQ7</accession>
<dbReference type="Proteomes" id="UP000325313">
    <property type="component" value="Unassembled WGS sequence"/>
</dbReference>
<protein>
    <submittedName>
        <fullName evidence="3">Uncharacterized protein</fullName>
    </submittedName>
</protein>
<feature type="transmembrane region" description="Helical" evidence="1">
    <location>
        <begin position="12"/>
        <end position="28"/>
    </location>
</feature>
<dbReference type="EMBL" id="VSWC01000041">
    <property type="protein sequence ID" value="KAA1104848.1"/>
    <property type="molecule type" value="Genomic_DNA"/>
</dbReference>
<name>A0A5B0PVQ7_PUCGR</name>
<dbReference type="AlphaFoldDB" id="A0A5B0PVQ7"/>
<dbReference type="EMBL" id="VDEP01000344">
    <property type="protein sequence ID" value="KAA1099022.1"/>
    <property type="molecule type" value="Genomic_DNA"/>
</dbReference>
<evidence type="ECO:0000313" key="3">
    <source>
        <dbReference type="EMBL" id="KAA1104848.1"/>
    </source>
</evidence>
<evidence type="ECO:0000313" key="5">
    <source>
        <dbReference type="Proteomes" id="UP000325313"/>
    </source>
</evidence>
<sequence length="315" mass="34136">MTYSTETLGFKMLYKYLLMVVAVGLVMVEKDRGVAGRTIAARAAGSESQSPEGGKITDEDHLLLGRRTHQAIDRRAILPPGLQPLYFISATNTVYGGYSARPLQVADQRSSAGLKISFGSIEFYTKDLNSYLQNRLSADNYGIWGFAASFNTATRKSDYSFFKSISDDRSSLSAKGLAPNSHKSRSLQLTHFSKKRQDDQVQCRNQKGDSFLFSKSACSLAAAKMVSEKTAMSSCGNCQLVMIGPAGQLSSSNMPASDLQTHAANILIGCGMSQRTDSLNIAASSFSHSIPDNAKPNYVLLLAKGLGESCDQYKK</sequence>
<keyword evidence="1" id="KW-0812">Transmembrane</keyword>
<evidence type="ECO:0000313" key="4">
    <source>
        <dbReference type="Proteomes" id="UP000324748"/>
    </source>
</evidence>
<evidence type="ECO:0000313" key="2">
    <source>
        <dbReference type="EMBL" id="KAA1099022.1"/>
    </source>
</evidence>
<gene>
    <name evidence="3" type="ORF">PGT21_032866</name>
    <name evidence="2" type="ORF">PGTUg99_019045</name>
</gene>
<comment type="caution">
    <text evidence="3">The sequence shown here is derived from an EMBL/GenBank/DDBJ whole genome shotgun (WGS) entry which is preliminary data.</text>
</comment>
<proteinExistence type="predicted"/>
<organism evidence="3 4">
    <name type="scientific">Puccinia graminis f. sp. tritici</name>
    <dbReference type="NCBI Taxonomy" id="56615"/>
    <lineage>
        <taxon>Eukaryota</taxon>
        <taxon>Fungi</taxon>
        <taxon>Dikarya</taxon>
        <taxon>Basidiomycota</taxon>
        <taxon>Pucciniomycotina</taxon>
        <taxon>Pucciniomycetes</taxon>
        <taxon>Pucciniales</taxon>
        <taxon>Pucciniaceae</taxon>
        <taxon>Puccinia</taxon>
    </lineage>
</organism>
<dbReference type="OrthoDB" id="2498211at2759"/>
<evidence type="ECO:0000256" key="1">
    <source>
        <dbReference type="SAM" id="Phobius"/>
    </source>
</evidence>
<dbReference type="Proteomes" id="UP000324748">
    <property type="component" value="Unassembled WGS sequence"/>
</dbReference>
<keyword evidence="1" id="KW-0472">Membrane</keyword>
<keyword evidence="1" id="KW-1133">Transmembrane helix</keyword>
<keyword evidence="4" id="KW-1185">Reference proteome</keyword>